<dbReference type="PANTHER" id="PTHR23513:SF18">
    <property type="entry name" value="INTEGRAL MEMBRANE PROTEIN"/>
    <property type="match status" value="1"/>
</dbReference>
<feature type="transmembrane region" description="Helical" evidence="6">
    <location>
        <begin position="384"/>
        <end position="401"/>
    </location>
</feature>
<dbReference type="Gene3D" id="1.20.1250.20">
    <property type="entry name" value="MFS general substrate transporter like domains"/>
    <property type="match status" value="1"/>
</dbReference>
<keyword evidence="5 6" id="KW-0472">Membrane</keyword>
<feature type="domain" description="Major facilitator superfamily (MFS) profile" evidence="7">
    <location>
        <begin position="211"/>
        <end position="415"/>
    </location>
</feature>
<keyword evidence="2" id="KW-1003">Cell membrane</keyword>
<keyword evidence="9" id="KW-1185">Reference proteome</keyword>
<feature type="transmembrane region" description="Helical" evidence="6">
    <location>
        <begin position="294"/>
        <end position="312"/>
    </location>
</feature>
<dbReference type="InterPro" id="IPR036259">
    <property type="entry name" value="MFS_trans_sf"/>
</dbReference>
<dbReference type="EMBL" id="SHKK01000001">
    <property type="protein sequence ID" value="RZT82235.1"/>
    <property type="molecule type" value="Genomic_DNA"/>
</dbReference>
<protein>
    <submittedName>
        <fullName evidence="8">Transmembrane secretion effector</fullName>
    </submittedName>
</protein>
<reference evidence="8 9" key="1">
    <citation type="submission" date="2019-02" db="EMBL/GenBank/DDBJ databases">
        <title>Sequencing the genomes of 1000 actinobacteria strains.</title>
        <authorList>
            <person name="Klenk H.-P."/>
        </authorList>
    </citation>
    <scope>NUCLEOTIDE SEQUENCE [LARGE SCALE GENOMIC DNA]</scope>
    <source>
        <strain evidence="8 9">DSM 45888</strain>
    </source>
</reference>
<evidence type="ECO:0000256" key="3">
    <source>
        <dbReference type="ARBA" id="ARBA00022692"/>
    </source>
</evidence>
<dbReference type="PANTHER" id="PTHR23513">
    <property type="entry name" value="INTEGRAL MEMBRANE EFFLUX PROTEIN-RELATED"/>
    <property type="match status" value="1"/>
</dbReference>
<feature type="transmembrane region" description="Helical" evidence="6">
    <location>
        <begin position="176"/>
        <end position="194"/>
    </location>
</feature>
<feature type="transmembrane region" description="Helical" evidence="6">
    <location>
        <begin position="150"/>
        <end position="170"/>
    </location>
</feature>
<accession>A0A4Q7UL89</accession>
<dbReference type="InterPro" id="IPR011701">
    <property type="entry name" value="MFS"/>
</dbReference>
<evidence type="ECO:0000313" key="8">
    <source>
        <dbReference type="EMBL" id="RZT82235.1"/>
    </source>
</evidence>
<keyword evidence="4 6" id="KW-1133">Transmembrane helix</keyword>
<dbReference type="Proteomes" id="UP000293781">
    <property type="component" value="Unassembled WGS sequence"/>
</dbReference>
<dbReference type="Pfam" id="PF07690">
    <property type="entry name" value="MFS_1"/>
    <property type="match status" value="1"/>
</dbReference>
<keyword evidence="3 6" id="KW-0812">Transmembrane</keyword>
<dbReference type="AlphaFoldDB" id="A0A4Q7UL89"/>
<dbReference type="CDD" id="cd06173">
    <property type="entry name" value="MFS_MefA_like"/>
    <property type="match status" value="1"/>
</dbReference>
<feature type="transmembrane region" description="Helical" evidence="6">
    <location>
        <begin position="262"/>
        <end position="282"/>
    </location>
</feature>
<dbReference type="RefSeq" id="WP_130406564.1">
    <property type="nucleotide sequence ID" value="NZ_JBEZZO010000009.1"/>
</dbReference>
<evidence type="ECO:0000256" key="2">
    <source>
        <dbReference type="ARBA" id="ARBA00022475"/>
    </source>
</evidence>
<dbReference type="PROSITE" id="PS50850">
    <property type="entry name" value="MFS"/>
    <property type="match status" value="1"/>
</dbReference>
<feature type="transmembrane region" description="Helical" evidence="6">
    <location>
        <begin position="21"/>
        <end position="48"/>
    </location>
</feature>
<dbReference type="InterPro" id="IPR020846">
    <property type="entry name" value="MFS_dom"/>
</dbReference>
<organism evidence="8 9">
    <name type="scientific">Micromonospora violae</name>
    <dbReference type="NCBI Taxonomy" id="1278207"/>
    <lineage>
        <taxon>Bacteria</taxon>
        <taxon>Bacillati</taxon>
        <taxon>Actinomycetota</taxon>
        <taxon>Actinomycetes</taxon>
        <taxon>Micromonosporales</taxon>
        <taxon>Micromonosporaceae</taxon>
        <taxon>Micromonospora</taxon>
    </lineage>
</organism>
<evidence type="ECO:0000256" key="5">
    <source>
        <dbReference type="ARBA" id="ARBA00023136"/>
    </source>
</evidence>
<gene>
    <name evidence="8" type="ORF">EV382_5540</name>
</gene>
<dbReference type="SUPFAM" id="SSF103473">
    <property type="entry name" value="MFS general substrate transporter"/>
    <property type="match status" value="1"/>
</dbReference>
<comment type="subcellular location">
    <subcellularLocation>
        <location evidence="1">Cell membrane</location>
        <topology evidence="1">Multi-pass membrane protein</topology>
    </subcellularLocation>
</comment>
<feature type="transmembrane region" description="Helical" evidence="6">
    <location>
        <begin position="318"/>
        <end position="341"/>
    </location>
</feature>
<feature type="transmembrane region" description="Helical" evidence="6">
    <location>
        <begin position="353"/>
        <end position="378"/>
    </location>
</feature>
<name>A0A4Q7UL89_9ACTN</name>
<evidence type="ECO:0000256" key="6">
    <source>
        <dbReference type="SAM" id="Phobius"/>
    </source>
</evidence>
<dbReference type="GO" id="GO:0022857">
    <property type="term" value="F:transmembrane transporter activity"/>
    <property type="evidence" value="ECO:0007669"/>
    <property type="project" value="InterPro"/>
</dbReference>
<comment type="caution">
    <text evidence="8">The sequence shown here is derived from an EMBL/GenBank/DDBJ whole genome shotgun (WGS) entry which is preliminary data.</text>
</comment>
<evidence type="ECO:0000313" key="9">
    <source>
        <dbReference type="Proteomes" id="UP000293781"/>
    </source>
</evidence>
<sequence length="415" mass="43510">MTRAAESQRRDESTSSAFVRIWVAQTLSNLGDTIFLSSVIWAATVLYGSDFGTIGVGLALFLPTALLLPFGGVLVDRYPRQRLLFGTDVIRALLTLALGVVLSYVEPAAAILLFTVAAVRVAGVLFMPAMHALLGEVARSDAMLLKLDSWMLASRMLAGIVGPLISGVVITSGLGMALIINGATFVVSCIALYLSRDLLSRPKPPARRSAGVLAAAKEGAATALHDPIFRRLAPTLPVIDLVGSGLTLLLPTLLMSRSESHASSYGLLISAWAVGRFGGLLLFRIRLLSERRGFLLATNCVLQGVVVCAISLTPGLILSAALFVLLGLPSGGASVCVNAYIQTEIPNELRGRVFSLLQSLVAVAMPLGPLVGGALAAWGRPSTAVFLLGGLLTAVGIPALLSPRVWNWKAPARAA</sequence>
<proteinExistence type="predicted"/>
<evidence type="ECO:0000256" key="4">
    <source>
        <dbReference type="ARBA" id="ARBA00022989"/>
    </source>
</evidence>
<dbReference type="GO" id="GO:0005886">
    <property type="term" value="C:plasma membrane"/>
    <property type="evidence" value="ECO:0007669"/>
    <property type="project" value="UniProtKB-SubCell"/>
</dbReference>
<evidence type="ECO:0000259" key="7">
    <source>
        <dbReference type="PROSITE" id="PS50850"/>
    </source>
</evidence>
<evidence type="ECO:0000256" key="1">
    <source>
        <dbReference type="ARBA" id="ARBA00004651"/>
    </source>
</evidence>
<dbReference type="OrthoDB" id="9793136at2"/>
<feature type="transmembrane region" description="Helical" evidence="6">
    <location>
        <begin position="54"/>
        <end position="75"/>
    </location>
</feature>